<evidence type="ECO:0000256" key="1">
    <source>
        <dbReference type="ARBA" id="ARBA00023209"/>
    </source>
</evidence>
<dbReference type="PANTHER" id="PTHR22603">
    <property type="entry name" value="CHOLINE/ETHANOALAMINE KINASE"/>
    <property type="match status" value="1"/>
</dbReference>
<dbReference type="GO" id="GO:0004305">
    <property type="term" value="F:ethanolamine kinase activity"/>
    <property type="evidence" value="ECO:0007669"/>
    <property type="project" value="TreeGrafter"/>
</dbReference>
<gene>
    <name evidence="4" type="ORF">TMSB3V08_LOCUS2025</name>
</gene>
<evidence type="ECO:0008006" key="5">
    <source>
        <dbReference type="Google" id="ProtNLM"/>
    </source>
</evidence>
<evidence type="ECO:0000313" key="4">
    <source>
        <dbReference type="EMBL" id="CAD7425106.1"/>
    </source>
</evidence>
<dbReference type="Gene3D" id="3.90.1200.10">
    <property type="match status" value="1"/>
</dbReference>
<keyword evidence="1" id="KW-0594">Phospholipid biosynthesis</keyword>
<keyword evidence="2" id="KW-1208">Phospholipid metabolism</keyword>
<dbReference type="GO" id="GO:0005737">
    <property type="term" value="C:cytoplasm"/>
    <property type="evidence" value="ECO:0007669"/>
    <property type="project" value="TreeGrafter"/>
</dbReference>
<dbReference type="GO" id="GO:0004103">
    <property type="term" value="F:choline kinase activity"/>
    <property type="evidence" value="ECO:0007669"/>
    <property type="project" value="TreeGrafter"/>
</dbReference>
<accession>A0A7R9E0H2</accession>
<evidence type="ECO:0000256" key="3">
    <source>
        <dbReference type="ARBA" id="ARBA00038211"/>
    </source>
</evidence>
<protein>
    <recommendedName>
        <fullName evidence="5">Choline kinase</fullName>
    </recommendedName>
</protein>
<dbReference type="AlphaFoldDB" id="A0A7R9E0H2"/>
<dbReference type="SUPFAM" id="SSF56112">
    <property type="entry name" value="Protein kinase-like (PK-like)"/>
    <property type="match status" value="1"/>
</dbReference>
<sequence>MTDNPPLWRSWLTRLSCLARLLRTARSRFKSQSGELGARTLKTTELGDHNLSVKIAEKMAHIHSMTVPIIKEPHWFWDTINRWKKSAEATLNSDEPLSPATKDIIKKIKVHNFNIEIDWLRKHVTAVDSPVCFCHNDMQEGNILLCEEKKYSTQQTMSTAQLVVIDFEYCAYNYRGFDVANHFLEWTYDYTHVDYPYFIVDKQRYPSIDQQLTFLRSYLHHTCKEQPQSNLQQNHSLIQEKEAKLLKEIQAFTLASHLFWGLWAIVNARHSRISFGYWQLAPRPAAVISFKYRELSPRPAPVISFKYRELAPRPALVISFKHRQLAPRPASVISFKRGPLAPRPAAVISFRHRQLAPRPAAVISFKHRQLAPRPAPVISFKHRQLAPRPATFANWSPARYPSSHRGQLVSAVKCALTYLPQAFSLVAGSAAGRPVHEDLYSDVAMVTLERASLQFQRFGGRTGQLPSRTAITTTANCKLALRPFHTL</sequence>
<dbReference type="PANTHER" id="PTHR22603:SF93">
    <property type="entry name" value="RE24176P"/>
    <property type="match status" value="1"/>
</dbReference>
<dbReference type="Pfam" id="PF01633">
    <property type="entry name" value="Choline_kinase"/>
    <property type="match status" value="1"/>
</dbReference>
<name>A0A7R9E0H2_9NEOP</name>
<organism evidence="4">
    <name type="scientific">Timema monikensis</name>
    <dbReference type="NCBI Taxonomy" id="170555"/>
    <lineage>
        <taxon>Eukaryota</taxon>
        <taxon>Metazoa</taxon>
        <taxon>Ecdysozoa</taxon>
        <taxon>Arthropoda</taxon>
        <taxon>Hexapoda</taxon>
        <taxon>Insecta</taxon>
        <taxon>Pterygota</taxon>
        <taxon>Neoptera</taxon>
        <taxon>Polyneoptera</taxon>
        <taxon>Phasmatodea</taxon>
        <taxon>Timematodea</taxon>
        <taxon>Timematoidea</taxon>
        <taxon>Timematidae</taxon>
        <taxon>Timema</taxon>
    </lineage>
</organism>
<evidence type="ECO:0000256" key="2">
    <source>
        <dbReference type="ARBA" id="ARBA00023264"/>
    </source>
</evidence>
<reference evidence="4" key="1">
    <citation type="submission" date="2020-11" db="EMBL/GenBank/DDBJ databases">
        <authorList>
            <person name="Tran Van P."/>
        </authorList>
    </citation>
    <scope>NUCLEOTIDE SEQUENCE</scope>
</reference>
<proteinExistence type="inferred from homology"/>
<dbReference type="GO" id="GO:0006646">
    <property type="term" value="P:phosphatidylethanolamine biosynthetic process"/>
    <property type="evidence" value="ECO:0007669"/>
    <property type="project" value="TreeGrafter"/>
</dbReference>
<dbReference type="EMBL" id="OB792885">
    <property type="protein sequence ID" value="CAD7425106.1"/>
    <property type="molecule type" value="Genomic_DNA"/>
</dbReference>
<dbReference type="InterPro" id="IPR011009">
    <property type="entry name" value="Kinase-like_dom_sf"/>
</dbReference>
<comment type="similarity">
    <text evidence="3">Belongs to the choline/ethanolamine kinase family.</text>
</comment>
<keyword evidence="1" id="KW-0443">Lipid metabolism</keyword>
<keyword evidence="1" id="KW-0444">Lipid biosynthesis</keyword>